<dbReference type="OrthoDB" id="9805176at2"/>
<reference evidence="1 2" key="1">
    <citation type="submission" date="2018-02" db="EMBL/GenBank/DDBJ databases">
        <title>Genome sequencing of Solimonas sp. HR-BB.</title>
        <authorList>
            <person name="Lee Y."/>
            <person name="Jeon C.O."/>
        </authorList>
    </citation>
    <scope>NUCLEOTIDE SEQUENCE [LARGE SCALE GENOMIC DNA]</scope>
    <source>
        <strain evidence="1 2">HR-BB</strain>
    </source>
</reference>
<evidence type="ECO:0000313" key="2">
    <source>
        <dbReference type="Proteomes" id="UP000238220"/>
    </source>
</evidence>
<dbReference type="RefSeq" id="WP_104231767.1">
    <property type="nucleotide sequence ID" value="NZ_PSNW01000012.1"/>
</dbReference>
<evidence type="ECO:0008006" key="3">
    <source>
        <dbReference type="Google" id="ProtNLM"/>
    </source>
</evidence>
<name>A0A2S5TBR1_9GAMM</name>
<accession>A0A2S5TBR1</accession>
<sequence length="194" mass="21407">MLLILLPGLAYRRAVLSGPAAAHWPRTAAIHRGLASPPRVGLPGLALMLRYMAWSRALYQALRESGMEPQAAGQAVRDVNWSIFGPGIGVAFSISRLRGIEPLPRVRLVTDLLFALLFTRPFRRRRVADGANVSFEVTSCPLADYFKAQGLPQLTHHAACSLDFLMARDWGVTLSRERTIAGGHPLCDFRFHPP</sequence>
<dbReference type="AlphaFoldDB" id="A0A2S5TBR1"/>
<organism evidence="1 2">
    <name type="scientific">Solimonas fluminis</name>
    <dbReference type="NCBI Taxonomy" id="2086571"/>
    <lineage>
        <taxon>Bacteria</taxon>
        <taxon>Pseudomonadati</taxon>
        <taxon>Pseudomonadota</taxon>
        <taxon>Gammaproteobacteria</taxon>
        <taxon>Nevskiales</taxon>
        <taxon>Nevskiaceae</taxon>
        <taxon>Solimonas</taxon>
    </lineage>
</organism>
<dbReference type="Pfam" id="PF14196">
    <property type="entry name" value="ATC_hydrolase"/>
    <property type="match status" value="1"/>
</dbReference>
<dbReference type="Proteomes" id="UP000238220">
    <property type="component" value="Unassembled WGS sequence"/>
</dbReference>
<keyword evidence="2" id="KW-1185">Reference proteome</keyword>
<dbReference type="EMBL" id="PSNW01000012">
    <property type="protein sequence ID" value="PPE72451.1"/>
    <property type="molecule type" value="Genomic_DNA"/>
</dbReference>
<comment type="caution">
    <text evidence="1">The sequence shown here is derived from an EMBL/GenBank/DDBJ whole genome shotgun (WGS) entry which is preliminary data.</text>
</comment>
<evidence type="ECO:0000313" key="1">
    <source>
        <dbReference type="EMBL" id="PPE72451.1"/>
    </source>
</evidence>
<protein>
    <recommendedName>
        <fullName evidence="3">L-2-amino-thiazoline-4-carboxylic acid hydrolase</fullName>
    </recommendedName>
</protein>
<gene>
    <name evidence="1" type="ORF">C3942_18070</name>
</gene>
<dbReference type="InterPro" id="IPR026002">
    <property type="entry name" value="ATC_hydrolase-like"/>
</dbReference>
<proteinExistence type="predicted"/>